<proteinExistence type="predicted"/>
<gene>
    <name evidence="2" type="ORF">EZS28_050864</name>
</gene>
<comment type="caution">
    <text evidence="2">The sequence shown here is derived from an EMBL/GenBank/DDBJ whole genome shotgun (WGS) entry which is preliminary data.</text>
</comment>
<accession>A0A5J4T5E1</accession>
<evidence type="ECO:0000313" key="3">
    <source>
        <dbReference type="Proteomes" id="UP000324800"/>
    </source>
</evidence>
<feature type="region of interest" description="Disordered" evidence="1">
    <location>
        <begin position="23"/>
        <end position="67"/>
    </location>
</feature>
<evidence type="ECO:0000313" key="2">
    <source>
        <dbReference type="EMBL" id="KAA6353609.1"/>
    </source>
</evidence>
<protein>
    <submittedName>
        <fullName evidence="2">Uncharacterized protein</fullName>
    </submittedName>
</protein>
<reference evidence="2 3" key="1">
    <citation type="submission" date="2019-03" db="EMBL/GenBank/DDBJ databases">
        <title>Single cell metagenomics reveals metabolic interactions within the superorganism composed of flagellate Streblomastix strix and complex community of Bacteroidetes bacteria on its surface.</title>
        <authorList>
            <person name="Treitli S.C."/>
            <person name="Kolisko M."/>
            <person name="Husnik F."/>
            <person name="Keeling P."/>
            <person name="Hampl V."/>
        </authorList>
    </citation>
    <scope>NUCLEOTIDE SEQUENCE [LARGE SCALE GENOMIC DNA]</scope>
    <source>
        <strain evidence="2">ST1C</strain>
    </source>
</reference>
<evidence type="ECO:0000256" key="1">
    <source>
        <dbReference type="SAM" id="MobiDB-lite"/>
    </source>
</evidence>
<dbReference type="AlphaFoldDB" id="A0A5J4T5E1"/>
<sequence length="67" mass="7920">MLIRTFYGKIITCYQDDDAFCVEEEEEEVEEEEEEVEEEEEEEQEEEGNVRLSYSEASSIIPSYKSP</sequence>
<feature type="compositionally biased region" description="Acidic residues" evidence="1">
    <location>
        <begin position="23"/>
        <end position="47"/>
    </location>
</feature>
<organism evidence="2 3">
    <name type="scientific">Streblomastix strix</name>
    <dbReference type="NCBI Taxonomy" id="222440"/>
    <lineage>
        <taxon>Eukaryota</taxon>
        <taxon>Metamonada</taxon>
        <taxon>Preaxostyla</taxon>
        <taxon>Oxymonadida</taxon>
        <taxon>Streblomastigidae</taxon>
        <taxon>Streblomastix</taxon>
    </lineage>
</organism>
<feature type="compositionally biased region" description="Polar residues" evidence="1">
    <location>
        <begin position="55"/>
        <end position="67"/>
    </location>
</feature>
<name>A0A5J4T5E1_9EUKA</name>
<dbReference type="Proteomes" id="UP000324800">
    <property type="component" value="Unassembled WGS sequence"/>
</dbReference>
<dbReference type="EMBL" id="SNRW01037797">
    <property type="protein sequence ID" value="KAA6353609.1"/>
    <property type="molecule type" value="Genomic_DNA"/>
</dbReference>